<reference evidence="3 4" key="1">
    <citation type="submission" date="2016-10" db="EMBL/GenBank/DDBJ databases">
        <authorList>
            <person name="Varghese N."/>
            <person name="Submissions S."/>
        </authorList>
    </citation>
    <scope>NUCLEOTIDE SEQUENCE [LARGE SCALE GENOMIC DNA]</scope>
    <source>
        <strain evidence="3 4">FF3</strain>
    </source>
</reference>
<evidence type="ECO:0000313" key="4">
    <source>
        <dbReference type="Proteomes" id="UP000182932"/>
    </source>
</evidence>
<feature type="region of interest" description="Disordered" evidence="1">
    <location>
        <begin position="63"/>
        <end position="88"/>
    </location>
</feature>
<feature type="region of interest" description="Disordered" evidence="1">
    <location>
        <begin position="1"/>
        <end position="25"/>
    </location>
</feature>
<keyword evidence="4" id="KW-1185">Reference proteome</keyword>
<protein>
    <recommendedName>
        <fullName evidence="2">DUF5681 domain-containing protein</fullName>
    </recommendedName>
</protein>
<gene>
    <name evidence="3" type="ORF">SAMN04487940_12622</name>
</gene>
<dbReference type="Proteomes" id="UP000182932">
    <property type="component" value="Unassembled WGS sequence"/>
</dbReference>
<accession>A0A975WER6</accession>
<evidence type="ECO:0000313" key="3">
    <source>
        <dbReference type="EMBL" id="SEK08223.1"/>
    </source>
</evidence>
<proteinExistence type="predicted"/>
<comment type="caution">
    <text evidence="3">The sequence shown here is derived from an EMBL/GenBank/DDBJ whole genome shotgun (WGS) entry which is preliminary data.</text>
</comment>
<sequence length="201" mass="22287">MLWVQRRCNTRRNPRYNPPPTPRQRGCNIYPLYPVRCTRPQRRGARTSEGFRSRQTLAENLAMTRKNGRNSDGTFARGNPGKPQGARHKATKAVQDLLQGEAEALTRKAIDLAITGDTTALRLCLERIAPPQKDAAISFSLPTIETMDDAASAARAILQAVSCGEITPMEAASVMAVVEQFRRTLELTEIERRIAALEATK</sequence>
<dbReference type="EMBL" id="FNYY01000026">
    <property type="protein sequence ID" value="SEK08223.1"/>
    <property type="molecule type" value="Genomic_DNA"/>
</dbReference>
<evidence type="ECO:0000256" key="1">
    <source>
        <dbReference type="SAM" id="MobiDB-lite"/>
    </source>
</evidence>
<dbReference type="InterPro" id="IPR043736">
    <property type="entry name" value="DUF5681"/>
</dbReference>
<organism evidence="3 4">
    <name type="scientific">Marinovum algicola</name>
    <dbReference type="NCBI Taxonomy" id="42444"/>
    <lineage>
        <taxon>Bacteria</taxon>
        <taxon>Pseudomonadati</taxon>
        <taxon>Pseudomonadota</taxon>
        <taxon>Alphaproteobacteria</taxon>
        <taxon>Rhodobacterales</taxon>
        <taxon>Roseobacteraceae</taxon>
        <taxon>Marinovum</taxon>
    </lineage>
</organism>
<feature type="domain" description="DUF5681" evidence="2">
    <location>
        <begin position="73"/>
        <end position="132"/>
    </location>
</feature>
<name>A0A975WER6_9RHOB</name>
<dbReference type="Pfam" id="PF18932">
    <property type="entry name" value="DUF5681"/>
    <property type="match status" value="1"/>
</dbReference>
<evidence type="ECO:0000259" key="2">
    <source>
        <dbReference type="Pfam" id="PF18932"/>
    </source>
</evidence>
<dbReference type="AlphaFoldDB" id="A0A975WER6"/>